<dbReference type="Pfam" id="PF13621">
    <property type="entry name" value="Cupin_8"/>
    <property type="match status" value="1"/>
</dbReference>
<dbReference type="Gene3D" id="2.60.120.650">
    <property type="entry name" value="Cupin"/>
    <property type="match status" value="1"/>
</dbReference>
<evidence type="ECO:0000256" key="6">
    <source>
        <dbReference type="ARBA" id="ARBA00047762"/>
    </source>
</evidence>
<keyword evidence="4" id="KW-0408">Iron</keyword>
<name>A0A673SX59_SURSU</name>
<dbReference type="GO" id="GO:0005737">
    <property type="term" value="C:cytoplasm"/>
    <property type="evidence" value="ECO:0007669"/>
    <property type="project" value="TreeGrafter"/>
</dbReference>
<protein>
    <recommendedName>
        <fullName evidence="8">2-oxoglutarate and iron-dependent oxygenase JMJD4</fullName>
    </recommendedName>
    <alternativeName>
        <fullName evidence="9">JmjC domain-containing protein 4</fullName>
    </alternativeName>
    <alternativeName>
        <fullName evidence="11">Jumonji domain-containing protein 4</fullName>
    </alternativeName>
    <alternativeName>
        <fullName evidence="10">Lysyl-hydroxylase JMJD4</fullName>
    </alternativeName>
</protein>
<dbReference type="FunFam" id="2.60.120.650:FF:000030">
    <property type="entry name" value="JmjC domain-containing protein 4"/>
    <property type="match status" value="1"/>
</dbReference>
<reference evidence="13" key="3">
    <citation type="submission" date="2025-09" db="UniProtKB">
        <authorList>
            <consortium name="Ensembl"/>
        </authorList>
    </citation>
    <scope>IDENTIFICATION</scope>
</reference>
<dbReference type="SUPFAM" id="SSF51197">
    <property type="entry name" value="Clavaminate synthase-like"/>
    <property type="match status" value="1"/>
</dbReference>
<dbReference type="InterPro" id="IPR050910">
    <property type="entry name" value="JMJD6_ArgDemeth/LysHydrox"/>
</dbReference>
<comment type="cofactor">
    <cofactor evidence="1">
        <name>Fe(2+)</name>
        <dbReference type="ChEBI" id="CHEBI:29033"/>
    </cofactor>
</comment>
<evidence type="ECO:0000313" key="13">
    <source>
        <dbReference type="Ensembl" id="ENSSSUP00005001795.1"/>
    </source>
</evidence>
<dbReference type="PROSITE" id="PS51184">
    <property type="entry name" value="JMJC"/>
    <property type="match status" value="1"/>
</dbReference>
<evidence type="ECO:0000256" key="5">
    <source>
        <dbReference type="ARBA" id="ARBA00038068"/>
    </source>
</evidence>
<dbReference type="PANTHER" id="PTHR12480:SF6">
    <property type="entry name" value="2-OXOGLUTARATE AND IRON-DEPENDENT OXYGENASE JMJD4"/>
    <property type="match status" value="1"/>
</dbReference>
<evidence type="ECO:0000256" key="7">
    <source>
        <dbReference type="ARBA" id="ARBA00064352"/>
    </source>
</evidence>
<evidence type="ECO:0000256" key="8">
    <source>
        <dbReference type="ARBA" id="ARBA00067203"/>
    </source>
</evidence>
<proteinExistence type="inferred from homology"/>
<dbReference type="PANTHER" id="PTHR12480">
    <property type="entry name" value="ARGININE DEMETHYLASE AND LYSYL-HYDROXYLASE JMJD"/>
    <property type="match status" value="1"/>
</dbReference>
<comment type="catalytic activity">
    <reaction evidence="6">
        <text>L-lysyl-[protein] + 2-oxoglutarate + O2 = 4-hydroxy-L-lysyl-[protein] + succinate + CO2</text>
        <dbReference type="Rhea" id="RHEA:57156"/>
        <dbReference type="Rhea" id="RHEA-COMP:9752"/>
        <dbReference type="Rhea" id="RHEA-COMP:15084"/>
        <dbReference type="ChEBI" id="CHEBI:15379"/>
        <dbReference type="ChEBI" id="CHEBI:16526"/>
        <dbReference type="ChEBI" id="CHEBI:16810"/>
        <dbReference type="ChEBI" id="CHEBI:29969"/>
        <dbReference type="ChEBI" id="CHEBI:30031"/>
        <dbReference type="ChEBI" id="CHEBI:141495"/>
    </reaction>
</comment>
<evidence type="ECO:0000256" key="3">
    <source>
        <dbReference type="ARBA" id="ARBA00023002"/>
    </source>
</evidence>
<accession>A0A673SX59</accession>
<evidence type="ECO:0000259" key="12">
    <source>
        <dbReference type="PROSITE" id="PS51184"/>
    </source>
</evidence>
<evidence type="ECO:0000256" key="11">
    <source>
        <dbReference type="ARBA" id="ARBA00082904"/>
    </source>
</evidence>
<gene>
    <name evidence="13" type="primary">JMJD4</name>
</gene>
<dbReference type="GO" id="GO:0045905">
    <property type="term" value="P:positive regulation of translational termination"/>
    <property type="evidence" value="ECO:0007669"/>
    <property type="project" value="TreeGrafter"/>
</dbReference>
<sequence length="407" mass="46231">MDRETRALAESHFRKLQGRLLGGTSPPRGCVDFIEKPDSFSYADFFKGYLLPNMPCVFSSSFTAGWGSRRQWVTPSGKPNFEHLLRKYGDVVVPVANCGVQEYNSNPKEHMPLRDYISYWQGYIQGGYSSPRGCLYLKDWHLCRDSSAEDVFTLPVYFSSDWLNEYWDTLDVDDYRFVYMGPAGTWYLSPLHERSPFHADIFRSFSWSVNICGRKKWLFFPPGQEEALRDCHGGLPYDVTSPALLDRRQYPRHEHCSPPLEVTQEAGEMVFVPSGWHHQVHNLEDTISINHNWVNGCNLLLLSGQVIMKACSGIDFEEFYRFLKTIAERRLLLLAKGVGPDAEEADGGKGTILGPQQAAFDIGRIAEVLASVVAHPDFQRVDTSVFSLQPEELLQQLQQVVVTTATL</sequence>
<reference evidence="13" key="2">
    <citation type="submission" date="2025-08" db="UniProtKB">
        <authorList>
            <consortium name="Ensembl"/>
        </authorList>
    </citation>
    <scope>IDENTIFICATION</scope>
</reference>
<feature type="domain" description="JmjC" evidence="12">
    <location>
        <begin position="143"/>
        <end position="310"/>
    </location>
</feature>
<dbReference type="InterPro" id="IPR003347">
    <property type="entry name" value="JmjC_dom"/>
</dbReference>
<dbReference type="Proteomes" id="UP000472268">
    <property type="component" value="Chromosome 6"/>
</dbReference>
<dbReference type="GO" id="GO:0043565">
    <property type="term" value="F:sequence-specific DNA binding"/>
    <property type="evidence" value="ECO:0007669"/>
    <property type="project" value="TreeGrafter"/>
</dbReference>
<comment type="similarity">
    <text evidence="5">Belongs to the JMJD6 family.</text>
</comment>
<dbReference type="GO" id="GO:0016706">
    <property type="term" value="F:2-oxoglutarate-dependent dioxygenase activity"/>
    <property type="evidence" value="ECO:0007669"/>
    <property type="project" value="UniProtKB-ARBA"/>
</dbReference>
<dbReference type="AlphaFoldDB" id="A0A673SX59"/>
<keyword evidence="14" id="KW-1185">Reference proteome</keyword>
<evidence type="ECO:0000256" key="2">
    <source>
        <dbReference type="ARBA" id="ARBA00022723"/>
    </source>
</evidence>
<dbReference type="GO" id="GO:0046872">
    <property type="term" value="F:metal ion binding"/>
    <property type="evidence" value="ECO:0007669"/>
    <property type="project" value="UniProtKB-KW"/>
</dbReference>
<evidence type="ECO:0000256" key="9">
    <source>
        <dbReference type="ARBA" id="ARBA00078704"/>
    </source>
</evidence>
<evidence type="ECO:0000256" key="1">
    <source>
        <dbReference type="ARBA" id="ARBA00001954"/>
    </source>
</evidence>
<keyword evidence="2" id="KW-0479">Metal-binding</keyword>
<comment type="subunit">
    <text evidence="7">Interacts with ETF1. Interacts with the ETF1-GSPT1 complex.</text>
</comment>
<dbReference type="OMA" id="HPCMFSR"/>
<evidence type="ECO:0000313" key="14">
    <source>
        <dbReference type="Proteomes" id="UP000472268"/>
    </source>
</evidence>
<dbReference type="SMART" id="SM00558">
    <property type="entry name" value="JmjC"/>
    <property type="match status" value="1"/>
</dbReference>
<keyword evidence="3" id="KW-0560">Oxidoreductase</keyword>
<evidence type="ECO:0000256" key="4">
    <source>
        <dbReference type="ARBA" id="ARBA00023004"/>
    </source>
</evidence>
<dbReference type="InterPro" id="IPR041667">
    <property type="entry name" value="Cupin_8"/>
</dbReference>
<evidence type="ECO:0000256" key="10">
    <source>
        <dbReference type="ARBA" id="ARBA00080747"/>
    </source>
</evidence>
<reference evidence="13 14" key="1">
    <citation type="submission" date="2019-05" db="EMBL/GenBank/DDBJ databases">
        <title>A Chromosome-scale Meerkat (S. suricatta) Genome Assembly.</title>
        <authorList>
            <person name="Dudchenko O."/>
            <person name="Lieberman Aiden E."/>
            <person name="Tung J."/>
            <person name="Barreiro L.B."/>
            <person name="Clutton-Brock T.H."/>
        </authorList>
    </citation>
    <scope>NUCLEOTIDE SEQUENCE [LARGE SCALE GENOMIC DNA]</scope>
</reference>
<organism evidence="13 14">
    <name type="scientific">Suricata suricatta</name>
    <name type="common">Meerkat</name>
    <dbReference type="NCBI Taxonomy" id="37032"/>
    <lineage>
        <taxon>Eukaryota</taxon>
        <taxon>Metazoa</taxon>
        <taxon>Chordata</taxon>
        <taxon>Craniata</taxon>
        <taxon>Vertebrata</taxon>
        <taxon>Euteleostomi</taxon>
        <taxon>Mammalia</taxon>
        <taxon>Eutheria</taxon>
        <taxon>Laurasiatheria</taxon>
        <taxon>Carnivora</taxon>
        <taxon>Feliformia</taxon>
        <taxon>Herpestidae</taxon>
        <taxon>Suricata</taxon>
    </lineage>
</organism>
<dbReference type="Ensembl" id="ENSSSUT00005002103.1">
    <property type="protein sequence ID" value="ENSSSUP00005001795.1"/>
    <property type="gene ID" value="ENSSSUG00005001251.1"/>
</dbReference>
<dbReference type="GO" id="GO:0005634">
    <property type="term" value="C:nucleus"/>
    <property type="evidence" value="ECO:0007669"/>
    <property type="project" value="TreeGrafter"/>
</dbReference>
<dbReference type="GO" id="GO:0140096">
    <property type="term" value="F:catalytic activity, acting on a protein"/>
    <property type="evidence" value="ECO:0007669"/>
    <property type="project" value="UniProtKB-ARBA"/>
</dbReference>